<evidence type="ECO:0000313" key="3">
    <source>
        <dbReference type="Proteomes" id="UP000070133"/>
    </source>
</evidence>
<comment type="caution">
    <text evidence="2">The sequence shown here is derived from an EMBL/GenBank/DDBJ whole genome shotgun (WGS) entry which is preliminary data.</text>
</comment>
<reference evidence="2 3" key="1">
    <citation type="submission" date="2015-07" db="EMBL/GenBank/DDBJ databases">
        <title>Comparative genomics of the Sigatoka disease complex on banana suggests a link between parallel evolutionary changes in Pseudocercospora fijiensis and Pseudocercospora eumusae and increased virulence on the banana host.</title>
        <authorList>
            <person name="Chang T.-C."/>
            <person name="Salvucci A."/>
            <person name="Crous P.W."/>
            <person name="Stergiopoulos I."/>
        </authorList>
    </citation>
    <scope>NUCLEOTIDE SEQUENCE [LARGE SCALE GENOMIC DNA]</scope>
    <source>
        <strain evidence="2 3">CBS 114824</strain>
    </source>
</reference>
<feature type="chain" id="PRO_5007806055" evidence="1">
    <location>
        <begin position="20"/>
        <end position="65"/>
    </location>
</feature>
<organism evidence="2 3">
    <name type="scientific">Pseudocercospora eumusae</name>
    <dbReference type="NCBI Taxonomy" id="321146"/>
    <lineage>
        <taxon>Eukaryota</taxon>
        <taxon>Fungi</taxon>
        <taxon>Dikarya</taxon>
        <taxon>Ascomycota</taxon>
        <taxon>Pezizomycotina</taxon>
        <taxon>Dothideomycetes</taxon>
        <taxon>Dothideomycetidae</taxon>
        <taxon>Mycosphaerellales</taxon>
        <taxon>Mycosphaerellaceae</taxon>
        <taxon>Pseudocercospora</taxon>
    </lineage>
</organism>
<keyword evidence="1" id="KW-0732">Signal</keyword>
<dbReference type="Proteomes" id="UP000070133">
    <property type="component" value="Unassembled WGS sequence"/>
</dbReference>
<name>A0A139GTP4_9PEZI</name>
<evidence type="ECO:0000256" key="1">
    <source>
        <dbReference type="SAM" id="SignalP"/>
    </source>
</evidence>
<gene>
    <name evidence="2" type="ORF">AC578_145</name>
</gene>
<dbReference type="AlphaFoldDB" id="A0A139GTP4"/>
<dbReference type="EMBL" id="LFZN01000447">
    <property type="protein sequence ID" value="KXS93568.1"/>
    <property type="molecule type" value="Genomic_DNA"/>
</dbReference>
<sequence length="65" mass="7183">MKIFYIAAVALLSATASNAILPRPRNPVKYVGLETGSLEKRHNCFYCLVTYDACYDCIEGCAYGN</sequence>
<keyword evidence="3" id="KW-1185">Reference proteome</keyword>
<accession>A0A139GTP4</accession>
<proteinExistence type="predicted"/>
<feature type="signal peptide" evidence="1">
    <location>
        <begin position="1"/>
        <end position="19"/>
    </location>
</feature>
<protein>
    <submittedName>
        <fullName evidence="2">Uncharacterized protein</fullName>
    </submittedName>
</protein>
<evidence type="ECO:0000313" key="2">
    <source>
        <dbReference type="EMBL" id="KXS93568.1"/>
    </source>
</evidence>